<dbReference type="Proteomes" id="UP000265520">
    <property type="component" value="Unassembled WGS sequence"/>
</dbReference>
<organism evidence="1 2">
    <name type="scientific">Trifolium medium</name>
    <dbReference type="NCBI Taxonomy" id="97028"/>
    <lineage>
        <taxon>Eukaryota</taxon>
        <taxon>Viridiplantae</taxon>
        <taxon>Streptophyta</taxon>
        <taxon>Embryophyta</taxon>
        <taxon>Tracheophyta</taxon>
        <taxon>Spermatophyta</taxon>
        <taxon>Magnoliopsida</taxon>
        <taxon>eudicotyledons</taxon>
        <taxon>Gunneridae</taxon>
        <taxon>Pentapetalae</taxon>
        <taxon>rosids</taxon>
        <taxon>fabids</taxon>
        <taxon>Fabales</taxon>
        <taxon>Fabaceae</taxon>
        <taxon>Papilionoideae</taxon>
        <taxon>50 kb inversion clade</taxon>
        <taxon>NPAAA clade</taxon>
        <taxon>Hologalegina</taxon>
        <taxon>IRL clade</taxon>
        <taxon>Trifolieae</taxon>
        <taxon>Trifolium</taxon>
    </lineage>
</organism>
<protein>
    <submittedName>
        <fullName evidence="1">Uncharacterized protein</fullName>
    </submittedName>
</protein>
<keyword evidence="2" id="KW-1185">Reference proteome</keyword>
<evidence type="ECO:0000313" key="1">
    <source>
        <dbReference type="EMBL" id="MCI90755.1"/>
    </source>
</evidence>
<name>A0A392VVL7_9FABA</name>
<reference evidence="1 2" key="1">
    <citation type="journal article" date="2018" name="Front. Plant Sci.">
        <title>Red Clover (Trifolium pratense) and Zigzag Clover (T. medium) - A Picture of Genomic Similarities and Differences.</title>
        <authorList>
            <person name="Dluhosova J."/>
            <person name="Istvanek J."/>
            <person name="Nedelnik J."/>
            <person name="Repkova J."/>
        </authorList>
    </citation>
    <scope>NUCLEOTIDE SEQUENCE [LARGE SCALE GENOMIC DNA]</scope>
    <source>
        <strain evidence="2">cv. 10/8</strain>
        <tissue evidence="1">Leaf</tissue>
    </source>
</reference>
<comment type="caution">
    <text evidence="1">The sequence shown here is derived from an EMBL/GenBank/DDBJ whole genome shotgun (WGS) entry which is preliminary data.</text>
</comment>
<sequence length="60" mass="6851">MCVDLVSSKSDDDSEPEEYEVVSRARLLLRVFAWFVESTLVFAHLRISDPLTVVTLLVRP</sequence>
<feature type="non-terminal residue" evidence="1">
    <location>
        <position position="60"/>
    </location>
</feature>
<dbReference type="AlphaFoldDB" id="A0A392VVL7"/>
<evidence type="ECO:0000313" key="2">
    <source>
        <dbReference type="Proteomes" id="UP000265520"/>
    </source>
</evidence>
<accession>A0A392VVL7</accession>
<proteinExistence type="predicted"/>
<dbReference type="EMBL" id="LXQA011253273">
    <property type="protein sequence ID" value="MCI90755.1"/>
    <property type="molecule type" value="Genomic_DNA"/>
</dbReference>